<sequence>MSLSTHIINVFLQNKDYFISKYYDTIFISLLFLLSYSLS</sequence>
<accession>A0A8S5MDD6</accession>
<proteinExistence type="predicted"/>
<reference evidence="1" key="1">
    <citation type="journal article" date="2021" name="Proc. Natl. Acad. Sci. U.S.A.">
        <title>A Catalog of Tens of Thousands of Viruses from Human Metagenomes Reveals Hidden Associations with Chronic Diseases.</title>
        <authorList>
            <person name="Tisza M.J."/>
            <person name="Buck C.B."/>
        </authorList>
    </citation>
    <scope>NUCLEOTIDE SEQUENCE</scope>
    <source>
        <strain evidence="1">CtX581</strain>
    </source>
</reference>
<evidence type="ECO:0000313" key="1">
    <source>
        <dbReference type="EMBL" id="DAD80333.1"/>
    </source>
</evidence>
<dbReference type="EMBL" id="BK014883">
    <property type="protein sequence ID" value="DAD80333.1"/>
    <property type="molecule type" value="Genomic_DNA"/>
</dbReference>
<protein>
    <submittedName>
        <fullName evidence="1">Uncharacterized protein</fullName>
    </submittedName>
</protein>
<name>A0A8S5MDD6_9CAUD</name>
<organism evidence="1">
    <name type="scientific">Siphoviridae sp. ctX581</name>
    <dbReference type="NCBI Taxonomy" id="2826365"/>
    <lineage>
        <taxon>Viruses</taxon>
        <taxon>Duplodnaviria</taxon>
        <taxon>Heunggongvirae</taxon>
        <taxon>Uroviricota</taxon>
        <taxon>Caudoviricetes</taxon>
    </lineage>
</organism>